<dbReference type="InterPro" id="IPR027383">
    <property type="entry name" value="Znf_put"/>
</dbReference>
<dbReference type="GO" id="GO:0016987">
    <property type="term" value="F:sigma factor activity"/>
    <property type="evidence" value="ECO:0007669"/>
    <property type="project" value="UniProtKB-KW"/>
</dbReference>
<keyword evidence="5" id="KW-0804">Transcription</keyword>
<evidence type="ECO:0000256" key="6">
    <source>
        <dbReference type="SAM" id="MobiDB-lite"/>
    </source>
</evidence>
<keyword evidence="7" id="KW-0812">Transmembrane</keyword>
<evidence type="ECO:0000256" key="5">
    <source>
        <dbReference type="ARBA" id="ARBA00023163"/>
    </source>
</evidence>
<comment type="caution">
    <text evidence="10">The sequence shown here is derived from an EMBL/GenBank/DDBJ whole genome shotgun (WGS) entry which is preliminary data.</text>
</comment>
<feature type="domain" description="Putative zinc-finger" evidence="9">
    <location>
        <begin position="190"/>
        <end position="223"/>
    </location>
</feature>
<dbReference type="InterPro" id="IPR014284">
    <property type="entry name" value="RNA_pol_sigma-70_dom"/>
</dbReference>
<dbReference type="GO" id="GO:0003677">
    <property type="term" value="F:DNA binding"/>
    <property type="evidence" value="ECO:0007669"/>
    <property type="project" value="UniProtKB-KW"/>
</dbReference>
<dbReference type="GO" id="GO:0006352">
    <property type="term" value="P:DNA-templated transcription initiation"/>
    <property type="evidence" value="ECO:0007669"/>
    <property type="project" value="InterPro"/>
</dbReference>
<dbReference type="SUPFAM" id="SSF88659">
    <property type="entry name" value="Sigma3 and sigma4 domains of RNA polymerase sigma factors"/>
    <property type="match status" value="1"/>
</dbReference>
<keyword evidence="7" id="KW-1133">Transmembrane helix</keyword>
<keyword evidence="7" id="KW-0472">Membrane</keyword>
<evidence type="ECO:0000259" key="9">
    <source>
        <dbReference type="Pfam" id="PF13490"/>
    </source>
</evidence>
<dbReference type="AlphaFoldDB" id="A0A641AQT2"/>
<evidence type="ECO:0000256" key="2">
    <source>
        <dbReference type="ARBA" id="ARBA00023015"/>
    </source>
</evidence>
<comment type="similarity">
    <text evidence="1">Belongs to the sigma-70 factor family. ECF subfamily.</text>
</comment>
<dbReference type="InterPro" id="IPR039425">
    <property type="entry name" value="RNA_pol_sigma-70-like"/>
</dbReference>
<dbReference type="SUPFAM" id="SSF88946">
    <property type="entry name" value="Sigma2 domain of RNA polymerase sigma factors"/>
    <property type="match status" value="1"/>
</dbReference>
<dbReference type="OrthoDB" id="4990598at2"/>
<dbReference type="EMBL" id="SDPP02000001">
    <property type="protein sequence ID" value="KAA1380305.1"/>
    <property type="molecule type" value="Genomic_DNA"/>
</dbReference>
<feature type="compositionally biased region" description="Low complexity" evidence="6">
    <location>
        <begin position="374"/>
        <end position="393"/>
    </location>
</feature>
<dbReference type="InterPro" id="IPR036388">
    <property type="entry name" value="WH-like_DNA-bd_sf"/>
</dbReference>
<evidence type="ECO:0000256" key="7">
    <source>
        <dbReference type="SAM" id="Phobius"/>
    </source>
</evidence>
<name>A0A641AQT2_9ACTN</name>
<protein>
    <submittedName>
        <fullName evidence="10">Sigma-70 family RNA polymerase sigma factor</fullName>
    </submittedName>
</protein>
<evidence type="ECO:0000259" key="8">
    <source>
        <dbReference type="Pfam" id="PF04542"/>
    </source>
</evidence>
<dbReference type="PANTHER" id="PTHR43133">
    <property type="entry name" value="RNA POLYMERASE ECF-TYPE SIGMA FACTO"/>
    <property type="match status" value="1"/>
</dbReference>
<dbReference type="NCBIfam" id="TIGR02937">
    <property type="entry name" value="sigma70-ECF"/>
    <property type="match status" value="1"/>
</dbReference>
<dbReference type="InterPro" id="IPR013324">
    <property type="entry name" value="RNA_pol_sigma_r3/r4-like"/>
</dbReference>
<feature type="compositionally biased region" description="Basic and acidic residues" evidence="6">
    <location>
        <begin position="354"/>
        <end position="363"/>
    </location>
</feature>
<dbReference type="Gene3D" id="1.10.10.10">
    <property type="entry name" value="Winged helix-like DNA-binding domain superfamily/Winged helix DNA-binding domain"/>
    <property type="match status" value="1"/>
</dbReference>
<evidence type="ECO:0000256" key="1">
    <source>
        <dbReference type="ARBA" id="ARBA00010641"/>
    </source>
</evidence>
<evidence type="ECO:0000256" key="4">
    <source>
        <dbReference type="ARBA" id="ARBA00023125"/>
    </source>
</evidence>
<dbReference type="InterPro" id="IPR041916">
    <property type="entry name" value="Anti_sigma_zinc_sf"/>
</dbReference>
<feature type="compositionally biased region" description="Pro residues" evidence="6">
    <location>
        <begin position="394"/>
        <end position="412"/>
    </location>
</feature>
<organism evidence="10 11">
    <name type="scientific">Aeromicrobium fastidiosum</name>
    <dbReference type="NCBI Taxonomy" id="52699"/>
    <lineage>
        <taxon>Bacteria</taxon>
        <taxon>Bacillati</taxon>
        <taxon>Actinomycetota</taxon>
        <taxon>Actinomycetes</taxon>
        <taxon>Propionibacteriales</taxon>
        <taxon>Nocardioidaceae</taxon>
        <taxon>Aeromicrobium</taxon>
    </lineage>
</organism>
<keyword evidence="4" id="KW-0238">DNA-binding</keyword>
<dbReference type="PANTHER" id="PTHR43133:SF8">
    <property type="entry name" value="RNA POLYMERASE SIGMA FACTOR HI_1459-RELATED"/>
    <property type="match status" value="1"/>
</dbReference>
<dbReference type="Pfam" id="PF13490">
    <property type="entry name" value="zf-HC2"/>
    <property type="match status" value="1"/>
</dbReference>
<feature type="domain" description="RNA polymerase sigma-70 region 2" evidence="8">
    <location>
        <begin position="27"/>
        <end position="94"/>
    </location>
</feature>
<dbReference type="InterPro" id="IPR007627">
    <property type="entry name" value="RNA_pol_sigma70_r2"/>
</dbReference>
<sequence length="531" mass="55471">MQTDQEAADADLISRYRGGDESAAGELYARHHQAVWRLAVSIAGRSDADDLASEAFVRVFAAIRNGHGPEVAFRAYIMTTVRNAFVNGIRRDSRYVWVEDYTGVEGRAATDDGAGLRMESSLLAQAFSTLPERWQAVLWHTAIENESHGEVGRLLGIKPAAVAALSYRAREGLRQAYLAAHLAETSDLACRQTRERLPAYVREQLGARAHSEVEAHLDECHQCTAVLADLRGVTSALGAVLAPALLGAAATSYLSTRPGGRSRRPRRPRVPRSLVAAGAAVAAVAATVVAAAAVSSDSSDTAVLASLRPPTAIATPDAVEPPAAESPNTPDEASSPVAPELQWPPVVDPVPRAEQPRAADDPSPRTNPTPRPTAPTRVPRTPTRVPTTPVGTQPTPPTPSTEPTPPTEPEPPTGTTFDQQLTAGATTVAGDAGIFEMDVSSPDIAPVLTVDITSTGGWSFDPNPPGATCTSSSGGSSPTTVVCTFAEAYSGALTLVLTGQTAGMAFTATVDAPGNTDPVPSDNTIVQDVQP</sequence>
<dbReference type="RefSeq" id="WP_129180642.1">
    <property type="nucleotide sequence ID" value="NZ_JAGIOG010000001.1"/>
</dbReference>
<keyword evidence="11" id="KW-1185">Reference proteome</keyword>
<evidence type="ECO:0000313" key="10">
    <source>
        <dbReference type="EMBL" id="KAA1380305.1"/>
    </source>
</evidence>
<dbReference type="PRINTS" id="PR01217">
    <property type="entry name" value="PRICHEXTENSN"/>
</dbReference>
<dbReference type="Proteomes" id="UP001515100">
    <property type="component" value="Unassembled WGS sequence"/>
</dbReference>
<feature type="transmembrane region" description="Helical" evidence="7">
    <location>
        <begin position="274"/>
        <end position="294"/>
    </location>
</feature>
<feature type="transmembrane region" description="Helical" evidence="7">
    <location>
        <begin position="232"/>
        <end position="254"/>
    </location>
</feature>
<proteinExistence type="inferred from homology"/>
<dbReference type="Gene3D" id="1.10.10.1320">
    <property type="entry name" value="Anti-sigma factor, zinc-finger domain"/>
    <property type="match status" value="1"/>
</dbReference>
<accession>A0A641AQT2</accession>
<dbReference type="Gene3D" id="1.10.1740.10">
    <property type="match status" value="1"/>
</dbReference>
<gene>
    <name evidence="10" type="ORF">ESP62_003670</name>
</gene>
<dbReference type="InterPro" id="IPR013325">
    <property type="entry name" value="RNA_pol_sigma_r2"/>
</dbReference>
<evidence type="ECO:0000313" key="11">
    <source>
        <dbReference type="Proteomes" id="UP001515100"/>
    </source>
</evidence>
<evidence type="ECO:0000256" key="3">
    <source>
        <dbReference type="ARBA" id="ARBA00023082"/>
    </source>
</evidence>
<reference evidence="10" key="1">
    <citation type="submission" date="2019-09" db="EMBL/GenBank/DDBJ databases">
        <authorList>
            <person name="Li J."/>
        </authorList>
    </citation>
    <scope>NUCLEOTIDE SEQUENCE [LARGE SCALE GENOMIC DNA]</scope>
    <source>
        <strain evidence="10">NRBC 14897</strain>
    </source>
</reference>
<keyword evidence="3" id="KW-0731">Sigma factor</keyword>
<feature type="region of interest" description="Disordered" evidence="6">
    <location>
        <begin position="313"/>
        <end position="418"/>
    </location>
</feature>
<dbReference type="Pfam" id="PF04542">
    <property type="entry name" value="Sigma70_r2"/>
    <property type="match status" value="1"/>
</dbReference>
<keyword evidence="2" id="KW-0805">Transcription regulation</keyword>